<dbReference type="Pfam" id="PF02104">
    <property type="entry name" value="SURF1"/>
    <property type="match status" value="1"/>
</dbReference>
<evidence type="ECO:0000256" key="7">
    <source>
        <dbReference type="SAM" id="MobiDB-lite"/>
    </source>
</evidence>
<sequence length="265" mass="28695">MIRTALKPRWLGLLALVVLVVLAFTRLGLWQLDVSKDQGAKKALAEAQAQPAAPLHEIVRPHAAFEGVMSNRRVEVTGAYDPSGQFLVPQRLLGGRTGYWVVTPLDEQGTRARVAVVRGFVASPAAAPAAPRSTVTVTGTLAPGESPSDAAVPAGQLGSIDLAVLVNRWPQDLYNAFVLAGSERPDLAAGTALERIPPPQPESQLNVRNVAYALQWWVFAAFAVYLWWRMVRDDHRSGIRPDPTDDNDDPAPEERPTDDHPAPAL</sequence>
<comment type="similarity">
    <text evidence="2 6">Belongs to the SURF1 family.</text>
</comment>
<accession>A0A6I3IJV5</accession>
<keyword evidence="6" id="KW-1003">Cell membrane</keyword>
<evidence type="ECO:0000256" key="2">
    <source>
        <dbReference type="ARBA" id="ARBA00007165"/>
    </source>
</evidence>
<dbReference type="CDD" id="cd06662">
    <property type="entry name" value="SURF1"/>
    <property type="match status" value="1"/>
</dbReference>
<gene>
    <name evidence="8" type="ORF">GGG17_08165</name>
</gene>
<dbReference type="AlphaFoldDB" id="A0A6I3IJV5"/>
<dbReference type="RefSeq" id="WP_311966526.1">
    <property type="nucleotide sequence ID" value="NZ_WLVL01000028.1"/>
</dbReference>
<organism evidence="8 9">
    <name type="scientific">Arsenicicoccus cauae</name>
    <dbReference type="NCBI Taxonomy" id="2663847"/>
    <lineage>
        <taxon>Bacteria</taxon>
        <taxon>Bacillati</taxon>
        <taxon>Actinomycetota</taxon>
        <taxon>Actinomycetes</taxon>
        <taxon>Micrococcales</taxon>
        <taxon>Intrasporangiaceae</taxon>
        <taxon>Arsenicicoccus</taxon>
    </lineage>
</organism>
<evidence type="ECO:0000256" key="1">
    <source>
        <dbReference type="ARBA" id="ARBA00004370"/>
    </source>
</evidence>
<feature type="region of interest" description="Disordered" evidence="7">
    <location>
        <begin position="237"/>
        <end position="265"/>
    </location>
</feature>
<comment type="caution">
    <text evidence="6">Lacks conserved residue(s) required for the propagation of feature annotation.</text>
</comment>
<dbReference type="EMBL" id="WLVL01000028">
    <property type="protein sequence ID" value="MTB71945.1"/>
    <property type="molecule type" value="Genomic_DNA"/>
</dbReference>
<keyword evidence="3 6" id="KW-0812">Transmembrane</keyword>
<reference evidence="8 9" key="1">
    <citation type="submission" date="2019-11" db="EMBL/GenBank/DDBJ databases">
        <title>Whole genome sequencing identifies a novel species of the genus Arsenicicoccus isolated from human blood.</title>
        <authorList>
            <person name="Jeong J.H."/>
            <person name="Kweon O.J."/>
            <person name="Kim H.R."/>
            <person name="Kim T.-H."/>
            <person name="Ha S.-M."/>
            <person name="Lee M.-K."/>
        </authorList>
    </citation>
    <scope>NUCLEOTIDE SEQUENCE [LARGE SCALE GENOMIC DNA]</scope>
    <source>
        <strain evidence="8 9">MKL-02</strain>
    </source>
</reference>
<dbReference type="PANTHER" id="PTHR23427:SF2">
    <property type="entry name" value="SURFEIT LOCUS PROTEIN 1"/>
    <property type="match status" value="1"/>
</dbReference>
<comment type="caution">
    <text evidence="8">The sequence shown here is derived from an EMBL/GenBank/DDBJ whole genome shotgun (WGS) entry which is preliminary data.</text>
</comment>
<dbReference type="Proteomes" id="UP000431092">
    <property type="component" value="Unassembled WGS sequence"/>
</dbReference>
<comment type="subcellular location">
    <subcellularLocation>
        <location evidence="6">Cell membrane</location>
        <topology evidence="6">Multi-pass membrane protein</topology>
    </subcellularLocation>
    <subcellularLocation>
        <location evidence="1">Membrane</location>
    </subcellularLocation>
</comment>
<evidence type="ECO:0000256" key="6">
    <source>
        <dbReference type="RuleBase" id="RU363076"/>
    </source>
</evidence>
<keyword evidence="5 6" id="KW-0472">Membrane</keyword>
<dbReference type="InterPro" id="IPR045214">
    <property type="entry name" value="Surf1/Surf4"/>
</dbReference>
<feature type="transmembrane region" description="Helical" evidence="6">
    <location>
        <begin position="210"/>
        <end position="228"/>
    </location>
</feature>
<feature type="compositionally biased region" description="Basic and acidic residues" evidence="7">
    <location>
        <begin position="252"/>
        <end position="265"/>
    </location>
</feature>
<dbReference type="GO" id="GO:0005886">
    <property type="term" value="C:plasma membrane"/>
    <property type="evidence" value="ECO:0007669"/>
    <property type="project" value="UniProtKB-SubCell"/>
</dbReference>
<dbReference type="PROSITE" id="PS50895">
    <property type="entry name" value="SURF1"/>
    <property type="match status" value="1"/>
</dbReference>
<dbReference type="PANTHER" id="PTHR23427">
    <property type="entry name" value="SURFEIT LOCUS PROTEIN"/>
    <property type="match status" value="1"/>
</dbReference>
<protein>
    <recommendedName>
        <fullName evidence="6">SURF1-like protein</fullName>
    </recommendedName>
</protein>
<name>A0A6I3IJV5_9MICO</name>
<dbReference type="InterPro" id="IPR002994">
    <property type="entry name" value="Surf1/Shy1"/>
</dbReference>
<evidence type="ECO:0000256" key="5">
    <source>
        <dbReference type="ARBA" id="ARBA00023136"/>
    </source>
</evidence>
<keyword evidence="9" id="KW-1185">Reference proteome</keyword>
<keyword evidence="4 6" id="KW-1133">Transmembrane helix</keyword>
<evidence type="ECO:0000256" key="3">
    <source>
        <dbReference type="ARBA" id="ARBA00022692"/>
    </source>
</evidence>
<evidence type="ECO:0000313" key="9">
    <source>
        <dbReference type="Proteomes" id="UP000431092"/>
    </source>
</evidence>
<proteinExistence type="inferred from homology"/>
<evidence type="ECO:0000313" key="8">
    <source>
        <dbReference type="EMBL" id="MTB71945.1"/>
    </source>
</evidence>
<evidence type="ECO:0000256" key="4">
    <source>
        <dbReference type="ARBA" id="ARBA00022989"/>
    </source>
</evidence>